<dbReference type="SUPFAM" id="SSF56112">
    <property type="entry name" value="Protein kinase-like (PK-like)"/>
    <property type="match status" value="1"/>
</dbReference>
<evidence type="ECO:0000313" key="13">
    <source>
        <dbReference type="Proteomes" id="UP000549009"/>
    </source>
</evidence>
<dbReference type="SMART" id="SM00220">
    <property type="entry name" value="S_TKc"/>
    <property type="match status" value="1"/>
</dbReference>
<keyword evidence="13" id="KW-1185">Reference proteome</keyword>
<dbReference type="AlphaFoldDB" id="A0A5P2X9H5"/>
<keyword evidence="5 11" id="KW-0418">Kinase</keyword>
<evidence type="ECO:0000256" key="4">
    <source>
        <dbReference type="ARBA" id="ARBA00022741"/>
    </source>
</evidence>
<evidence type="ECO:0000256" key="2">
    <source>
        <dbReference type="ARBA" id="ARBA00022527"/>
    </source>
</evidence>
<feature type="compositionally biased region" description="Basic and acidic residues" evidence="8">
    <location>
        <begin position="282"/>
        <end position="302"/>
    </location>
</feature>
<dbReference type="GO" id="GO:0005524">
    <property type="term" value="F:ATP binding"/>
    <property type="evidence" value="ECO:0007669"/>
    <property type="project" value="UniProtKB-UniRule"/>
</dbReference>
<dbReference type="Gene3D" id="3.30.200.20">
    <property type="entry name" value="Phosphorylase Kinase, domain 1"/>
    <property type="match status" value="1"/>
</dbReference>
<evidence type="ECO:0000256" key="8">
    <source>
        <dbReference type="SAM" id="MobiDB-lite"/>
    </source>
</evidence>
<reference evidence="10 13" key="2">
    <citation type="submission" date="2020-08" db="EMBL/GenBank/DDBJ databases">
        <title>Genomic Encyclopedia of Type Strains, Phase III (KMG-III): the genomes of soil and plant-associated and newly described type strains.</title>
        <authorList>
            <person name="Whitman W."/>
        </authorList>
    </citation>
    <scope>NUCLEOTIDE SEQUENCE [LARGE SCALE GENOMIC DNA]</scope>
    <source>
        <strain evidence="10 13">CECT 3146</strain>
    </source>
</reference>
<dbReference type="EMBL" id="CP023690">
    <property type="protein sequence ID" value="QEV61663.1"/>
    <property type="molecule type" value="Genomic_DNA"/>
</dbReference>
<dbReference type="PROSITE" id="PS00107">
    <property type="entry name" value="PROTEIN_KINASE_ATP"/>
    <property type="match status" value="1"/>
</dbReference>
<dbReference type="Gene3D" id="1.10.510.10">
    <property type="entry name" value="Transferase(Phosphotransferase) domain 1"/>
    <property type="match status" value="1"/>
</dbReference>
<dbReference type="InterPro" id="IPR000719">
    <property type="entry name" value="Prot_kinase_dom"/>
</dbReference>
<dbReference type="KEGG" id="sspb:CP982_25575"/>
<evidence type="ECO:0000313" key="12">
    <source>
        <dbReference type="Proteomes" id="UP000326505"/>
    </source>
</evidence>
<dbReference type="CDD" id="cd14014">
    <property type="entry name" value="STKc_PknB_like"/>
    <property type="match status" value="1"/>
</dbReference>
<dbReference type="Proteomes" id="UP000549009">
    <property type="component" value="Unassembled WGS sequence"/>
</dbReference>
<feature type="binding site" evidence="7">
    <location>
        <position position="42"/>
    </location>
    <ligand>
        <name>ATP</name>
        <dbReference type="ChEBI" id="CHEBI:30616"/>
    </ligand>
</feature>
<dbReference type="Proteomes" id="UP000326505">
    <property type="component" value="Chromosome"/>
</dbReference>
<dbReference type="EMBL" id="JACHJD010000020">
    <property type="protein sequence ID" value="MBB5108777.1"/>
    <property type="molecule type" value="Genomic_DNA"/>
</dbReference>
<sequence>MSTEGGRVIGGRYRLVERIGSGGMGTVWRAVDALVDREVAVKEPRLPGDPQGEERRRAYARLRREARAAARVEHPAAVAVHDVVVEDDELPWIVMELIRGESLHEVLGRGALSPAESARIGLALVGALAAAHAKGIVHRDVKPANVLLGPHGRVVLTDFGIARIQGEESLTASGEFVGSLEFVAPERMSGPGAGPASDLWSLGALLYTAVEGRSPFRRTSLESTLAAVLAAQPPKPQRAGELRPLIEALLRRDPHERPTAAEVATALGEVAGASVGAARGETGPHRQDPARPAFEDEARSADEGGPGGEAPGSGGAAPEAPAAAGRRRTLALLAAALVGALLVGGGVWLGTSLTDGDGGGELYEDAESVTGVGEEVGEEGVFPPVEVPPKGPGPSSSGTRWTAHKERELSAEVSVPASYTEVVRDPANPIVEYSEPGGRVLLRLTKPAKAPAKNALAWADQERREYEDPPYDAVTTSMSPTSFHDQGAALLDATYKEGERKADSTVTREMRLMIVTDAGEAYELMVRMPKGVAEHEKRGTALFKAARDRLKVDTGATGSG</sequence>
<dbReference type="EC" id="2.7.11.1" evidence="1"/>
<dbReference type="PANTHER" id="PTHR43289">
    <property type="entry name" value="MITOGEN-ACTIVATED PROTEIN KINASE KINASE KINASE 20-RELATED"/>
    <property type="match status" value="1"/>
</dbReference>
<evidence type="ECO:0000256" key="3">
    <source>
        <dbReference type="ARBA" id="ARBA00022679"/>
    </source>
</evidence>
<keyword evidence="6 7" id="KW-0067">ATP-binding</keyword>
<dbReference type="Pfam" id="PF00069">
    <property type="entry name" value="Pkinase"/>
    <property type="match status" value="1"/>
</dbReference>
<dbReference type="RefSeq" id="WP_150512620.1">
    <property type="nucleotide sequence ID" value="NZ_BMSQ01000008.1"/>
</dbReference>
<feature type="region of interest" description="Disordered" evidence="8">
    <location>
        <begin position="381"/>
        <end position="400"/>
    </location>
</feature>
<protein>
    <recommendedName>
        <fullName evidence="1">non-specific serine/threonine protein kinase</fullName>
        <ecNumber evidence="1">2.7.11.1</ecNumber>
    </recommendedName>
</protein>
<evidence type="ECO:0000256" key="7">
    <source>
        <dbReference type="PROSITE-ProRule" id="PRU10141"/>
    </source>
</evidence>
<feature type="compositionally biased region" description="Gly residues" evidence="8">
    <location>
        <begin position="304"/>
        <end position="315"/>
    </location>
</feature>
<evidence type="ECO:0000256" key="1">
    <source>
        <dbReference type="ARBA" id="ARBA00012513"/>
    </source>
</evidence>
<proteinExistence type="predicted"/>
<evidence type="ECO:0000313" key="11">
    <source>
        <dbReference type="EMBL" id="QEV61663.1"/>
    </source>
</evidence>
<keyword evidence="3" id="KW-0808">Transferase</keyword>
<dbReference type="PANTHER" id="PTHR43289:SF6">
    <property type="entry name" value="SERINE_THREONINE-PROTEIN KINASE NEKL-3"/>
    <property type="match status" value="1"/>
</dbReference>
<reference evidence="11 12" key="1">
    <citation type="submission" date="2017-09" db="EMBL/GenBank/DDBJ databases">
        <authorList>
            <person name="Lee N."/>
            <person name="Cho B.-K."/>
        </authorList>
    </citation>
    <scope>NUCLEOTIDE SEQUENCE [LARGE SCALE GENOMIC DNA]</scope>
    <source>
        <strain evidence="11 12">ATCC 27465</strain>
    </source>
</reference>
<evidence type="ECO:0000256" key="6">
    <source>
        <dbReference type="ARBA" id="ARBA00022840"/>
    </source>
</evidence>
<dbReference type="PROSITE" id="PS50011">
    <property type="entry name" value="PROTEIN_KINASE_DOM"/>
    <property type="match status" value="1"/>
</dbReference>
<keyword evidence="4 7" id="KW-0547">Nucleotide-binding</keyword>
<organism evidence="11 12">
    <name type="scientific">Streptomyces spectabilis</name>
    <dbReference type="NCBI Taxonomy" id="68270"/>
    <lineage>
        <taxon>Bacteria</taxon>
        <taxon>Bacillati</taxon>
        <taxon>Actinomycetota</taxon>
        <taxon>Actinomycetes</taxon>
        <taxon>Kitasatosporales</taxon>
        <taxon>Streptomycetaceae</taxon>
        <taxon>Streptomyces</taxon>
    </lineage>
</organism>
<dbReference type="InterPro" id="IPR017441">
    <property type="entry name" value="Protein_kinase_ATP_BS"/>
</dbReference>
<keyword evidence="2 11" id="KW-0723">Serine/threonine-protein kinase</keyword>
<dbReference type="GO" id="GO:0004674">
    <property type="term" value="F:protein serine/threonine kinase activity"/>
    <property type="evidence" value="ECO:0007669"/>
    <property type="project" value="UniProtKB-KW"/>
</dbReference>
<accession>A0A5P2X9H5</accession>
<evidence type="ECO:0000259" key="9">
    <source>
        <dbReference type="PROSITE" id="PS50011"/>
    </source>
</evidence>
<evidence type="ECO:0000313" key="10">
    <source>
        <dbReference type="EMBL" id="MBB5108777.1"/>
    </source>
</evidence>
<dbReference type="OrthoDB" id="9762169at2"/>
<feature type="region of interest" description="Disordered" evidence="8">
    <location>
        <begin position="277"/>
        <end position="322"/>
    </location>
</feature>
<name>A0A5P2X9H5_STRST</name>
<dbReference type="InterPro" id="IPR011009">
    <property type="entry name" value="Kinase-like_dom_sf"/>
</dbReference>
<dbReference type="PROSITE" id="PS00108">
    <property type="entry name" value="PROTEIN_KINASE_ST"/>
    <property type="match status" value="1"/>
</dbReference>
<gene>
    <name evidence="11" type="ORF">CP982_25575</name>
    <name evidence="10" type="ORF">FHS40_007899</name>
</gene>
<dbReference type="InterPro" id="IPR008271">
    <property type="entry name" value="Ser/Thr_kinase_AS"/>
</dbReference>
<feature type="domain" description="Protein kinase" evidence="9">
    <location>
        <begin position="13"/>
        <end position="267"/>
    </location>
</feature>
<evidence type="ECO:0000256" key="5">
    <source>
        <dbReference type="ARBA" id="ARBA00022777"/>
    </source>
</evidence>